<evidence type="ECO:0000313" key="3">
    <source>
        <dbReference type="Proteomes" id="UP000017048"/>
    </source>
</evidence>
<dbReference type="eggNOG" id="COG1357">
    <property type="taxonomic scope" value="Bacteria"/>
</dbReference>
<reference evidence="2 3" key="1">
    <citation type="journal article" date="2014" name="BMC Genomics">
        <title>Genome based analysis of type-I polyketide synthase and nonribosomal peptide synthetase gene clusters in seven strains of five representative Nocardia species.</title>
        <authorList>
            <person name="Komaki H."/>
            <person name="Ichikawa N."/>
            <person name="Hosoyama A."/>
            <person name="Takahashi-Nakaguchi A."/>
            <person name="Matsuzawa T."/>
            <person name="Suzuki K."/>
            <person name="Fujita N."/>
            <person name="Gonoi T."/>
        </authorList>
    </citation>
    <scope>NUCLEOTIDE SEQUENCE [LARGE SCALE GENOMIC DNA]</scope>
    <source>
        <strain evidence="2 3">NBRC 15531</strain>
    </source>
</reference>
<organism evidence="2 3">
    <name type="scientific">Nocardia asteroides NBRC 15531</name>
    <dbReference type="NCBI Taxonomy" id="1110697"/>
    <lineage>
        <taxon>Bacteria</taxon>
        <taxon>Bacillati</taxon>
        <taxon>Actinomycetota</taxon>
        <taxon>Actinomycetes</taxon>
        <taxon>Mycobacteriales</taxon>
        <taxon>Nocardiaceae</taxon>
        <taxon>Nocardia</taxon>
    </lineage>
</organism>
<evidence type="ECO:0000313" key="2">
    <source>
        <dbReference type="EMBL" id="GAD83413.1"/>
    </source>
</evidence>
<proteinExistence type="predicted"/>
<comment type="caution">
    <text evidence="2">The sequence shown here is derived from an EMBL/GenBank/DDBJ whole genome shotgun (WGS) entry which is preliminary data.</text>
</comment>
<keyword evidence="3" id="KW-1185">Reference proteome</keyword>
<dbReference type="STRING" id="1824.SAMN05444423_11538"/>
<accession>U5EAA9</accession>
<feature type="compositionally biased region" description="Basic and acidic residues" evidence="1">
    <location>
        <begin position="236"/>
        <end position="266"/>
    </location>
</feature>
<sequence length="266" mass="29476">MISRILSPLLKWDGWTKVAAIATALTAVAALWFSAQSLQSTRDQYGLSAQGQVTERFTNAVESLGSEKVNVRLGGIYSLERLAKDSAEDQPTIIEILSGFIRTQAPADTPACTLPELVRDDSAPRGWRYAGPLPQTAIDVQAALTVLGRRNVNHDAGALPDLSGTCLAEAHLTGSFAGRFRRSQDAGSSLRRDRLEVRDIRANRTRDSDLLGSRSAVGRLLLCARDRRRVQQQRPQGREHARREPHLRRLEQSQPDARRPDRSRPQ</sequence>
<dbReference type="AlphaFoldDB" id="U5EAA9"/>
<protein>
    <submittedName>
        <fullName evidence="2">Uncharacterized protein</fullName>
    </submittedName>
</protein>
<feature type="region of interest" description="Disordered" evidence="1">
    <location>
        <begin position="228"/>
        <end position="266"/>
    </location>
</feature>
<gene>
    <name evidence="2" type="ORF">NCAST_19_01145</name>
</gene>
<evidence type="ECO:0000256" key="1">
    <source>
        <dbReference type="SAM" id="MobiDB-lite"/>
    </source>
</evidence>
<name>U5EAA9_NOCAS</name>
<dbReference type="Proteomes" id="UP000017048">
    <property type="component" value="Unassembled WGS sequence"/>
</dbReference>
<dbReference type="EMBL" id="BAFO02000019">
    <property type="protein sequence ID" value="GAD83413.1"/>
    <property type="molecule type" value="Genomic_DNA"/>
</dbReference>